<keyword evidence="3 5" id="KW-1133">Transmembrane helix</keyword>
<feature type="transmembrane region" description="Helical" evidence="5">
    <location>
        <begin position="128"/>
        <end position="150"/>
    </location>
</feature>
<dbReference type="Gene3D" id="1.20.1740.10">
    <property type="entry name" value="Amino acid/polyamine transporter I"/>
    <property type="match status" value="1"/>
</dbReference>
<dbReference type="InterPro" id="IPR050598">
    <property type="entry name" value="AminoAcid_Transporter"/>
</dbReference>
<feature type="transmembrane region" description="Helical" evidence="5">
    <location>
        <begin position="199"/>
        <end position="219"/>
    </location>
</feature>
<protein>
    <recommendedName>
        <fullName evidence="8">Amino acid permease</fullName>
    </recommendedName>
</protein>
<dbReference type="EMBL" id="PSZP01000006">
    <property type="protein sequence ID" value="TCG11517.1"/>
    <property type="molecule type" value="Genomic_DNA"/>
</dbReference>
<evidence type="ECO:0000313" key="6">
    <source>
        <dbReference type="EMBL" id="TCG11517.1"/>
    </source>
</evidence>
<feature type="transmembrane region" description="Helical" evidence="5">
    <location>
        <begin position="386"/>
        <end position="406"/>
    </location>
</feature>
<gene>
    <name evidence="6" type="ORF">C4B25_01480</name>
</gene>
<name>A0A4R0XUN4_9MOLU</name>
<dbReference type="InterPro" id="IPR002293">
    <property type="entry name" value="AA/rel_permease1"/>
</dbReference>
<dbReference type="OrthoDB" id="396925at2"/>
<sequence>MSTTKRNVKKIGFLSVIITVIGSAIGAGIFFKNNSILNNTHGNMGLAISSWAVAAIGILAIGLALIEVASTQERDKGILGWAQKFTKISVFKWSKGYMLLLFFPITFVTIPLYAVMALQDATGWQLNWWVVSLIAFAIFLWISLISFWNLNASTKLQWVFTILKFVPIVFIPLFGFINFEHNHPHADSPVQGLTGLSPYLGVIASVPAIFFAYDGFYTVSSIKEEMEKPNLLPLALAIGVGAITSMYLLITSGVLVGSEKGGANVFNNKIFKSIMNACIFLAVLGIVNGFAMGSYNVYDEYITDDDFIFSKFFKKWKTKDIKITKTISLRGFTPGILILTTLTIVFFVIFACVGAYAYKDTVGYQGQYGYYKTASLYSFVDLLTNWSSLLVFGVIVFSIVGALINRKTNKIKVEKSKLFIPAAIISILFTAIPVIYMLIASVVDMTGFNHADRMSSTTTFCVLIGTLLLSFLPWLIETVIAKINTKKKATKSL</sequence>
<comment type="caution">
    <text evidence="6">The sequence shown here is derived from an EMBL/GenBank/DDBJ whole genome shotgun (WGS) entry which is preliminary data.</text>
</comment>
<evidence type="ECO:0000256" key="3">
    <source>
        <dbReference type="ARBA" id="ARBA00022989"/>
    </source>
</evidence>
<evidence type="ECO:0008006" key="8">
    <source>
        <dbReference type="Google" id="ProtNLM"/>
    </source>
</evidence>
<dbReference type="PANTHER" id="PTHR11785">
    <property type="entry name" value="AMINO ACID TRANSPORTER"/>
    <property type="match status" value="1"/>
</dbReference>
<keyword evidence="2 5" id="KW-0812">Transmembrane</keyword>
<feature type="transmembrane region" description="Helical" evidence="5">
    <location>
        <begin position="162"/>
        <end position="179"/>
    </location>
</feature>
<keyword evidence="7" id="KW-1185">Reference proteome</keyword>
<accession>A0A4R0XUN4</accession>
<keyword evidence="4 5" id="KW-0472">Membrane</keyword>
<feature type="transmembrane region" description="Helical" evidence="5">
    <location>
        <begin position="97"/>
        <end position="116"/>
    </location>
</feature>
<evidence type="ECO:0000256" key="1">
    <source>
        <dbReference type="ARBA" id="ARBA00004141"/>
    </source>
</evidence>
<proteinExistence type="predicted"/>
<dbReference type="GO" id="GO:0016020">
    <property type="term" value="C:membrane"/>
    <property type="evidence" value="ECO:0007669"/>
    <property type="project" value="UniProtKB-SubCell"/>
</dbReference>
<evidence type="ECO:0000256" key="2">
    <source>
        <dbReference type="ARBA" id="ARBA00022692"/>
    </source>
</evidence>
<feature type="transmembrane region" description="Helical" evidence="5">
    <location>
        <begin position="12"/>
        <end position="31"/>
    </location>
</feature>
<evidence type="ECO:0000256" key="4">
    <source>
        <dbReference type="ARBA" id="ARBA00023136"/>
    </source>
</evidence>
<reference evidence="6 7" key="1">
    <citation type="submission" date="2018-02" db="EMBL/GenBank/DDBJ databases">
        <title>Mycoplasma marinum and Mycoplasma todarodis sp. nov., moderately halophilic and psychrotolerant mycoplasmas isolated from cephalopods.</title>
        <authorList>
            <person name="Viver T."/>
        </authorList>
    </citation>
    <scope>NUCLEOTIDE SEQUENCE [LARGE SCALE GENOMIC DNA]</scope>
    <source>
        <strain evidence="6 7">5H</strain>
    </source>
</reference>
<evidence type="ECO:0000256" key="5">
    <source>
        <dbReference type="SAM" id="Phobius"/>
    </source>
</evidence>
<feature type="transmembrane region" description="Helical" evidence="5">
    <location>
        <begin position="418"/>
        <end position="443"/>
    </location>
</feature>
<evidence type="ECO:0000313" key="7">
    <source>
        <dbReference type="Proteomes" id="UP000291072"/>
    </source>
</evidence>
<dbReference type="AlphaFoldDB" id="A0A4R0XUN4"/>
<dbReference type="GO" id="GO:0015179">
    <property type="term" value="F:L-amino acid transmembrane transporter activity"/>
    <property type="evidence" value="ECO:0007669"/>
    <property type="project" value="TreeGrafter"/>
</dbReference>
<dbReference type="Pfam" id="PF13520">
    <property type="entry name" value="AA_permease_2"/>
    <property type="match status" value="1"/>
</dbReference>
<dbReference type="Proteomes" id="UP000291072">
    <property type="component" value="Unassembled WGS sequence"/>
</dbReference>
<dbReference type="PIRSF" id="PIRSF006060">
    <property type="entry name" value="AA_transporter"/>
    <property type="match status" value="1"/>
</dbReference>
<feature type="transmembrane region" description="Helical" evidence="5">
    <location>
        <begin position="270"/>
        <end position="291"/>
    </location>
</feature>
<feature type="transmembrane region" description="Helical" evidence="5">
    <location>
        <begin position="43"/>
        <end position="66"/>
    </location>
</feature>
<feature type="transmembrane region" description="Helical" evidence="5">
    <location>
        <begin position="335"/>
        <end position="358"/>
    </location>
</feature>
<comment type="subcellular location">
    <subcellularLocation>
        <location evidence="1">Membrane</location>
        <topology evidence="1">Multi-pass membrane protein</topology>
    </subcellularLocation>
</comment>
<dbReference type="PANTHER" id="PTHR11785:SF512">
    <property type="entry name" value="SOBREMESA, ISOFORM B"/>
    <property type="match status" value="1"/>
</dbReference>
<feature type="transmembrane region" description="Helical" evidence="5">
    <location>
        <begin position="231"/>
        <end position="250"/>
    </location>
</feature>
<feature type="transmembrane region" description="Helical" evidence="5">
    <location>
        <begin position="455"/>
        <end position="476"/>
    </location>
</feature>
<organism evidence="6 7">
    <name type="scientific">Mycoplasma todarodis</name>
    <dbReference type="NCBI Taxonomy" id="1937191"/>
    <lineage>
        <taxon>Bacteria</taxon>
        <taxon>Bacillati</taxon>
        <taxon>Mycoplasmatota</taxon>
        <taxon>Mollicutes</taxon>
        <taxon>Mycoplasmataceae</taxon>
        <taxon>Mycoplasma</taxon>
    </lineage>
</organism>
<dbReference type="RefSeq" id="WP_131613294.1">
    <property type="nucleotide sequence ID" value="NZ_PSZP01000006.1"/>
</dbReference>